<comment type="catalytic activity">
    <reaction evidence="11 12">
        <text>L-aspartate 4-semialdehyde + pyruvate = (2S,4S)-4-hydroxy-2,3,4,5-tetrahydrodipicolinate + H2O + H(+)</text>
        <dbReference type="Rhea" id="RHEA:34171"/>
        <dbReference type="ChEBI" id="CHEBI:15361"/>
        <dbReference type="ChEBI" id="CHEBI:15377"/>
        <dbReference type="ChEBI" id="CHEBI:15378"/>
        <dbReference type="ChEBI" id="CHEBI:67139"/>
        <dbReference type="ChEBI" id="CHEBI:537519"/>
        <dbReference type="EC" id="4.3.3.7"/>
    </reaction>
</comment>
<comment type="subcellular location">
    <subcellularLocation>
        <location evidence="12">Cytoplasm</location>
    </subcellularLocation>
</comment>
<dbReference type="PRINTS" id="PR00146">
    <property type="entry name" value="DHPICSNTHASE"/>
</dbReference>
<dbReference type="InterPro" id="IPR002220">
    <property type="entry name" value="DapA-like"/>
</dbReference>
<sequence length="303" mass="32265">MRKINFFGSIPAIVTPFKKNGDLDLEALDRIVEYQLAGGVDGIVVAGSTGEAATLNEEEYAEIVRRVVKKVSGKVPVVAGAGSNDTKKAIHFSKLAKDAGADALLHVTPYYNKPTPTGLVLHYQAISKAVDLPIIIYNVPGRTGSNVSPQVIVRIAREVPAVVAVKEASGSLPQMMEIISEVSQNGSKELENFSVLSGDDSLTLPLMAVGGRGCISVVANEAPKLFSDMVHLALSGDWKGAAKLHYLLLPLMNINFIESNPIPVKAAMSMMGLVENSLRLPLTSLEEKNRAQVEKALQGAGLL</sequence>
<dbReference type="CDD" id="cd00950">
    <property type="entry name" value="DHDPS"/>
    <property type="match status" value="1"/>
</dbReference>
<dbReference type="PIRSF" id="PIRSF001365">
    <property type="entry name" value="DHDPS"/>
    <property type="match status" value="1"/>
</dbReference>
<evidence type="ECO:0000313" key="16">
    <source>
        <dbReference type="EMBL" id="OGI68105.1"/>
    </source>
</evidence>
<comment type="function">
    <text evidence="1 12">Catalyzes the condensation of (S)-aspartate-beta-semialdehyde [(S)-ASA] and pyruvate to 4-hydroxy-tetrahydrodipicolinate (HTPA).</text>
</comment>
<keyword evidence="7 12" id="KW-0220">Diaminopimelate biosynthesis</keyword>
<dbReference type="PANTHER" id="PTHR12128">
    <property type="entry name" value="DIHYDRODIPICOLINATE SYNTHASE"/>
    <property type="match status" value="1"/>
</dbReference>
<evidence type="ECO:0000256" key="14">
    <source>
        <dbReference type="PIRSR" id="PIRSR001365-1"/>
    </source>
</evidence>
<evidence type="ECO:0000256" key="4">
    <source>
        <dbReference type="ARBA" id="ARBA00012086"/>
    </source>
</evidence>
<evidence type="ECO:0000256" key="5">
    <source>
        <dbReference type="ARBA" id="ARBA00022490"/>
    </source>
</evidence>
<dbReference type="AlphaFoldDB" id="A0A1F6VEU5"/>
<evidence type="ECO:0000256" key="7">
    <source>
        <dbReference type="ARBA" id="ARBA00022915"/>
    </source>
</evidence>
<evidence type="ECO:0000256" key="1">
    <source>
        <dbReference type="ARBA" id="ARBA00003294"/>
    </source>
</evidence>
<feature type="binding site" evidence="12 15">
    <location>
        <position position="215"/>
    </location>
    <ligand>
        <name>pyruvate</name>
        <dbReference type="ChEBI" id="CHEBI:15361"/>
    </ligand>
</feature>
<organism evidence="16 17">
    <name type="scientific">Candidatus Nomurabacteria bacterium RIFCSPHIGHO2_01_FULL_42_15</name>
    <dbReference type="NCBI Taxonomy" id="1801742"/>
    <lineage>
        <taxon>Bacteria</taxon>
        <taxon>Candidatus Nomuraibacteriota</taxon>
    </lineage>
</organism>
<evidence type="ECO:0000256" key="8">
    <source>
        <dbReference type="ARBA" id="ARBA00023154"/>
    </source>
</evidence>
<gene>
    <name evidence="12" type="primary">dapA</name>
    <name evidence="16" type="ORF">A2738_02885</name>
</gene>
<dbReference type="UniPathway" id="UPA00034">
    <property type="reaction ID" value="UER00017"/>
</dbReference>
<comment type="subunit">
    <text evidence="12">Homotetramer; dimer of dimers.</text>
</comment>
<evidence type="ECO:0000256" key="12">
    <source>
        <dbReference type="HAMAP-Rule" id="MF_00418"/>
    </source>
</evidence>
<evidence type="ECO:0000313" key="17">
    <source>
        <dbReference type="Proteomes" id="UP000178235"/>
    </source>
</evidence>
<evidence type="ECO:0000256" key="15">
    <source>
        <dbReference type="PIRSR" id="PIRSR001365-2"/>
    </source>
</evidence>
<dbReference type="InterPro" id="IPR005263">
    <property type="entry name" value="DapA"/>
</dbReference>
<keyword evidence="5 12" id="KW-0963">Cytoplasm</keyword>
<protein>
    <recommendedName>
        <fullName evidence="4 12">4-hydroxy-tetrahydrodipicolinate synthase</fullName>
        <shortName evidence="12">HTPA synthase</shortName>
        <ecNumber evidence="4 12">4.3.3.7</ecNumber>
    </recommendedName>
</protein>
<proteinExistence type="inferred from homology"/>
<dbReference type="NCBIfam" id="TIGR00674">
    <property type="entry name" value="dapA"/>
    <property type="match status" value="1"/>
</dbReference>
<keyword evidence="9 12" id="KW-0456">Lyase</keyword>
<dbReference type="Proteomes" id="UP000178235">
    <property type="component" value="Unassembled WGS sequence"/>
</dbReference>
<evidence type="ECO:0000256" key="11">
    <source>
        <dbReference type="ARBA" id="ARBA00047836"/>
    </source>
</evidence>
<dbReference type="EMBL" id="MFTS01000005">
    <property type="protein sequence ID" value="OGI68105.1"/>
    <property type="molecule type" value="Genomic_DNA"/>
</dbReference>
<evidence type="ECO:0000256" key="13">
    <source>
        <dbReference type="PIRNR" id="PIRNR001365"/>
    </source>
</evidence>
<name>A0A1F6VEU5_9BACT</name>
<dbReference type="PANTHER" id="PTHR12128:SF66">
    <property type="entry name" value="4-HYDROXY-2-OXOGLUTARATE ALDOLASE, MITOCHONDRIAL"/>
    <property type="match status" value="1"/>
</dbReference>
<feature type="site" description="Part of a proton relay during catalysis" evidence="12">
    <location>
        <position position="111"/>
    </location>
</feature>
<comment type="pathway">
    <text evidence="2 12">Amino-acid biosynthesis; L-lysine biosynthesis via DAP pathway; (S)-tetrahydrodipicolinate from L-aspartate: step 3/4.</text>
</comment>
<feature type="site" description="Part of a proton relay during catalysis" evidence="12">
    <location>
        <position position="48"/>
    </location>
</feature>
<evidence type="ECO:0000256" key="9">
    <source>
        <dbReference type="ARBA" id="ARBA00023239"/>
    </source>
</evidence>
<reference evidence="16 17" key="1">
    <citation type="journal article" date="2016" name="Nat. Commun.">
        <title>Thousands of microbial genomes shed light on interconnected biogeochemical processes in an aquifer system.</title>
        <authorList>
            <person name="Anantharaman K."/>
            <person name="Brown C.T."/>
            <person name="Hug L.A."/>
            <person name="Sharon I."/>
            <person name="Castelle C.J."/>
            <person name="Probst A.J."/>
            <person name="Thomas B.C."/>
            <person name="Singh A."/>
            <person name="Wilkins M.J."/>
            <person name="Karaoz U."/>
            <person name="Brodie E.L."/>
            <person name="Williams K.H."/>
            <person name="Hubbard S.S."/>
            <person name="Banfield J.F."/>
        </authorList>
    </citation>
    <scope>NUCLEOTIDE SEQUENCE [LARGE SCALE GENOMIC DNA]</scope>
</reference>
<evidence type="ECO:0000256" key="2">
    <source>
        <dbReference type="ARBA" id="ARBA00005120"/>
    </source>
</evidence>
<feature type="active site" description="Proton donor/acceptor" evidence="12 14">
    <location>
        <position position="137"/>
    </location>
</feature>
<dbReference type="GO" id="GO:0019877">
    <property type="term" value="P:diaminopimelate biosynthetic process"/>
    <property type="evidence" value="ECO:0007669"/>
    <property type="project" value="UniProtKB-UniRule"/>
</dbReference>
<dbReference type="SMART" id="SM01130">
    <property type="entry name" value="DHDPS"/>
    <property type="match status" value="1"/>
</dbReference>
<keyword evidence="6 12" id="KW-0028">Amino-acid biosynthesis</keyword>
<dbReference type="GO" id="GO:0008840">
    <property type="term" value="F:4-hydroxy-tetrahydrodipicolinate synthase activity"/>
    <property type="evidence" value="ECO:0007669"/>
    <property type="project" value="UniProtKB-UniRule"/>
</dbReference>
<evidence type="ECO:0000256" key="6">
    <source>
        <dbReference type="ARBA" id="ARBA00022605"/>
    </source>
</evidence>
<dbReference type="EC" id="4.3.3.7" evidence="4 12"/>
<dbReference type="GO" id="GO:0009089">
    <property type="term" value="P:lysine biosynthetic process via diaminopimelate"/>
    <property type="evidence" value="ECO:0007669"/>
    <property type="project" value="UniProtKB-UniRule"/>
</dbReference>
<accession>A0A1F6VEU5</accession>
<dbReference type="InterPro" id="IPR020624">
    <property type="entry name" value="Schiff_base-form_aldolases_CS"/>
</dbReference>
<evidence type="ECO:0000256" key="10">
    <source>
        <dbReference type="ARBA" id="ARBA00023270"/>
    </source>
</evidence>
<dbReference type="HAMAP" id="MF_00418">
    <property type="entry name" value="DapA"/>
    <property type="match status" value="1"/>
</dbReference>
<dbReference type="Pfam" id="PF00701">
    <property type="entry name" value="DHDPS"/>
    <property type="match status" value="1"/>
</dbReference>
<dbReference type="GO" id="GO:0005829">
    <property type="term" value="C:cytosol"/>
    <property type="evidence" value="ECO:0007669"/>
    <property type="project" value="TreeGrafter"/>
</dbReference>
<dbReference type="InterPro" id="IPR020625">
    <property type="entry name" value="Schiff_base-form_aldolases_AS"/>
</dbReference>
<keyword evidence="10 12" id="KW-0704">Schiff base</keyword>
<dbReference type="PROSITE" id="PS00665">
    <property type="entry name" value="DHDPS_1"/>
    <property type="match status" value="1"/>
</dbReference>
<keyword evidence="8 12" id="KW-0457">Lysine biosynthesis</keyword>
<feature type="active site" description="Schiff-base intermediate with substrate" evidence="12 14">
    <location>
        <position position="166"/>
    </location>
</feature>
<dbReference type="PROSITE" id="PS00666">
    <property type="entry name" value="DHDPS_2"/>
    <property type="match status" value="1"/>
</dbReference>
<comment type="caution">
    <text evidence="12">Was originally thought to be a dihydrodipicolinate synthase (DHDPS), catalyzing the condensation of (S)-aspartate-beta-semialdehyde [(S)-ASA] and pyruvate to dihydrodipicolinate (DHDP). However, it was shown in E.coli that the product of the enzymatic reaction is not dihydrodipicolinate but in fact (4S)-4-hydroxy-2,3,4,5-tetrahydro-(2S)-dipicolinic acid (HTPA), and that the consecutive dehydration reaction leading to DHDP is not spontaneous but catalyzed by DapB.</text>
</comment>
<feature type="binding site" evidence="12 15">
    <location>
        <position position="49"/>
    </location>
    <ligand>
        <name>pyruvate</name>
        <dbReference type="ChEBI" id="CHEBI:15361"/>
    </ligand>
</feature>
<dbReference type="InterPro" id="IPR013785">
    <property type="entry name" value="Aldolase_TIM"/>
</dbReference>
<dbReference type="SUPFAM" id="SSF51569">
    <property type="entry name" value="Aldolase"/>
    <property type="match status" value="1"/>
</dbReference>
<evidence type="ECO:0000256" key="3">
    <source>
        <dbReference type="ARBA" id="ARBA00007592"/>
    </source>
</evidence>
<comment type="similarity">
    <text evidence="3 12 13">Belongs to the DapA family.</text>
</comment>
<comment type="caution">
    <text evidence="16">The sequence shown here is derived from an EMBL/GenBank/DDBJ whole genome shotgun (WGS) entry which is preliminary data.</text>
</comment>
<dbReference type="Gene3D" id="3.20.20.70">
    <property type="entry name" value="Aldolase class I"/>
    <property type="match status" value="1"/>
</dbReference>